<dbReference type="GO" id="GO:0019825">
    <property type="term" value="F:oxygen binding"/>
    <property type="evidence" value="ECO:0007669"/>
    <property type="project" value="InterPro"/>
</dbReference>
<dbReference type="CDD" id="cd08922">
    <property type="entry name" value="FHb-globin"/>
    <property type="match status" value="1"/>
</dbReference>
<dbReference type="SUPFAM" id="SSF52343">
    <property type="entry name" value="Ferredoxin reductase-like, C-terminal NADP-linked domain"/>
    <property type="match status" value="1"/>
</dbReference>
<dbReference type="InterPro" id="IPR012292">
    <property type="entry name" value="Globin/Proto"/>
</dbReference>
<keyword evidence="3" id="KW-0216">Detoxification</keyword>
<keyword evidence="5" id="KW-0479">Metal-binding</keyword>
<comment type="caution">
    <text evidence="13">The sequence shown here is derived from an EMBL/GenBank/DDBJ whole genome shotgun (WGS) entry which is preliminary data.</text>
</comment>
<dbReference type="CDD" id="cd06184">
    <property type="entry name" value="flavohem_like_fad_nad_binding"/>
    <property type="match status" value="1"/>
</dbReference>
<comment type="catalytic activity">
    <reaction evidence="8">
        <text>2 nitric oxide + NADH + 2 O2 = 2 nitrate + NAD(+) + H(+)</text>
        <dbReference type="Rhea" id="RHEA:19469"/>
        <dbReference type="ChEBI" id="CHEBI:15378"/>
        <dbReference type="ChEBI" id="CHEBI:15379"/>
        <dbReference type="ChEBI" id="CHEBI:16480"/>
        <dbReference type="ChEBI" id="CHEBI:17632"/>
        <dbReference type="ChEBI" id="CHEBI:57540"/>
        <dbReference type="ChEBI" id="CHEBI:57945"/>
        <dbReference type="EC" id="1.14.12.17"/>
    </reaction>
</comment>
<keyword evidence="4" id="KW-0349">Heme</keyword>
<evidence type="ECO:0000256" key="2">
    <source>
        <dbReference type="ARBA" id="ARBA00012229"/>
    </source>
</evidence>
<evidence type="ECO:0000256" key="10">
    <source>
        <dbReference type="SAM" id="MobiDB-lite"/>
    </source>
</evidence>
<evidence type="ECO:0000256" key="3">
    <source>
        <dbReference type="ARBA" id="ARBA00022575"/>
    </source>
</evidence>
<evidence type="ECO:0000256" key="6">
    <source>
        <dbReference type="ARBA" id="ARBA00023004"/>
    </source>
</evidence>
<dbReference type="Gene3D" id="2.40.30.10">
    <property type="entry name" value="Translation factors"/>
    <property type="match status" value="1"/>
</dbReference>
<feature type="domain" description="Globin" evidence="11">
    <location>
        <begin position="17"/>
        <end position="154"/>
    </location>
</feature>
<protein>
    <recommendedName>
        <fullName evidence="2">nitric oxide dioxygenase</fullName>
        <ecNumber evidence="2">1.14.12.17</ecNumber>
    </recommendedName>
</protein>
<evidence type="ECO:0000256" key="4">
    <source>
        <dbReference type="ARBA" id="ARBA00022617"/>
    </source>
</evidence>
<reference evidence="13 14" key="1">
    <citation type="submission" date="2018-11" db="EMBL/GenBank/DDBJ databases">
        <title>Genome sequence of Saitozyma podzolica DSM 27192.</title>
        <authorList>
            <person name="Aliyu H."/>
            <person name="Gorte O."/>
            <person name="Ochsenreither K."/>
        </authorList>
    </citation>
    <scope>NUCLEOTIDE SEQUENCE [LARGE SCALE GENOMIC DNA]</scope>
    <source>
        <strain evidence="13 14">DSM 27192</strain>
    </source>
</reference>
<dbReference type="PROSITE" id="PS01033">
    <property type="entry name" value="GLOBIN"/>
    <property type="match status" value="1"/>
</dbReference>
<dbReference type="EC" id="1.14.12.17" evidence="2"/>
<dbReference type="Gene3D" id="3.40.50.80">
    <property type="entry name" value="Nucleotide-binding domain of ferredoxin-NADP reductase (FNR) module"/>
    <property type="match status" value="1"/>
</dbReference>
<dbReference type="AlphaFoldDB" id="A0A427Y7T9"/>
<evidence type="ECO:0000259" key="12">
    <source>
        <dbReference type="PROSITE" id="PS51384"/>
    </source>
</evidence>
<dbReference type="SUPFAM" id="SSF46458">
    <property type="entry name" value="Globin-like"/>
    <property type="match status" value="1"/>
</dbReference>
<keyword evidence="14" id="KW-1185">Reference proteome</keyword>
<dbReference type="GO" id="GO:0071949">
    <property type="term" value="F:FAD binding"/>
    <property type="evidence" value="ECO:0007669"/>
    <property type="project" value="TreeGrafter"/>
</dbReference>
<evidence type="ECO:0000256" key="1">
    <source>
        <dbReference type="ARBA" id="ARBA00006401"/>
    </source>
</evidence>
<evidence type="ECO:0000259" key="11">
    <source>
        <dbReference type="PROSITE" id="PS01033"/>
    </source>
</evidence>
<dbReference type="InterPro" id="IPR009050">
    <property type="entry name" value="Globin-like_sf"/>
</dbReference>
<proteinExistence type="inferred from homology"/>
<sequence>MAIEIPETAVVPDDVAPLTPKQKELVHATEPILREHGVAITTRMYQTMLAAHPELKNVFSMSGQASGEQQKALAGSLVAYSAHIEDLAPLVGVVQRIAAKHAALGVKPQHYPIVGEHLIGAIVHVLGEAFTPELQDAWYHAYWNLARLFIELESEIRAAAPWPGFTTFRIADKVEESPSITSFYLEPTDKELLPLRPYLPGQYLTVRVWVEALQHFQCRHYTLSDAPDPAHYRITVKREDGVANGDGDASPDLPSSSPGMVSNTLHSLPVGSDIQASFPAGTFIIPDPLPSHVIFLSAGVGITPNLAMLNSLVDLPKVPNITWIQGARNRVEHVFARHVRGIGEKCGKQFNEVVFYSRPGPPGPSGDGMGVKRVGKHRPGRVDLKALDRETLALQDPEALYYICGPPAFMSGMVQSLVELGVANDNIRFEAFAPGEIEMA</sequence>
<keyword evidence="6" id="KW-0408">Iron</keyword>
<dbReference type="GO" id="GO:0008941">
    <property type="term" value="F:nitric oxide dioxygenase NAD(P)H activity"/>
    <property type="evidence" value="ECO:0007669"/>
    <property type="project" value="UniProtKB-EC"/>
</dbReference>
<dbReference type="InterPro" id="IPR039261">
    <property type="entry name" value="FNR_nucleotide-bd"/>
</dbReference>
<dbReference type="PANTHER" id="PTHR43396:SF3">
    <property type="entry name" value="FLAVOHEMOPROTEIN"/>
    <property type="match status" value="1"/>
</dbReference>
<gene>
    <name evidence="13" type="ORF">EHS25_003638</name>
</gene>
<organism evidence="13 14">
    <name type="scientific">Saitozyma podzolica</name>
    <dbReference type="NCBI Taxonomy" id="1890683"/>
    <lineage>
        <taxon>Eukaryota</taxon>
        <taxon>Fungi</taxon>
        <taxon>Dikarya</taxon>
        <taxon>Basidiomycota</taxon>
        <taxon>Agaricomycotina</taxon>
        <taxon>Tremellomycetes</taxon>
        <taxon>Tremellales</taxon>
        <taxon>Trimorphomycetaceae</taxon>
        <taxon>Saitozyma</taxon>
    </lineage>
</organism>
<dbReference type="InterPro" id="IPR001433">
    <property type="entry name" value="OxRdtase_FAD/NAD-bd"/>
</dbReference>
<comment type="catalytic activity">
    <reaction evidence="9">
        <text>2 nitric oxide + NADPH + 2 O2 = 2 nitrate + NADP(+) + H(+)</text>
        <dbReference type="Rhea" id="RHEA:19465"/>
        <dbReference type="ChEBI" id="CHEBI:15378"/>
        <dbReference type="ChEBI" id="CHEBI:15379"/>
        <dbReference type="ChEBI" id="CHEBI:16480"/>
        <dbReference type="ChEBI" id="CHEBI:17632"/>
        <dbReference type="ChEBI" id="CHEBI:57783"/>
        <dbReference type="ChEBI" id="CHEBI:58349"/>
        <dbReference type="EC" id="1.14.12.17"/>
    </reaction>
</comment>
<evidence type="ECO:0000256" key="8">
    <source>
        <dbReference type="ARBA" id="ARBA00048649"/>
    </source>
</evidence>
<dbReference type="GO" id="GO:0020037">
    <property type="term" value="F:heme binding"/>
    <property type="evidence" value="ECO:0007669"/>
    <property type="project" value="InterPro"/>
</dbReference>
<dbReference type="Proteomes" id="UP000279259">
    <property type="component" value="Unassembled WGS sequence"/>
</dbReference>
<dbReference type="OrthoDB" id="436496at2759"/>
<dbReference type="EMBL" id="RSCD01000018">
    <property type="protein sequence ID" value="RSH87147.1"/>
    <property type="molecule type" value="Genomic_DNA"/>
</dbReference>
<evidence type="ECO:0000256" key="5">
    <source>
        <dbReference type="ARBA" id="ARBA00022723"/>
    </source>
</evidence>
<keyword evidence="7" id="KW-0520">NAD</keyword>
<dbReference type="GO" id="GO:0071500">
    <property type="term" value="P:cellular response to nitrosative stress"/>
    <property type="evidence" value="ECO:0007669"/>
    <property type="project" value="TreeGrafter"/>
</dbReference>
<feature type="domain" description="FAD-binding FR-type" evidence="12">
    <location>
        <begin position="163"/>
        <end position="286"/>
    </location>
</feature>
<dbReference type="STRING" id="1890683.A0A427Y7T9"/>
<name>A0A427Y7T9_9TREE</name>
<dbReference type="InterPro" id="IPR000971">
    <property type="entry name" value="Globin"/>
</dbReference>
<dbReference type="GO" id="GO:0009636">
    <property type="term" value="P:response to toxic substance"/>
    <property type="evidence" value="ECO:0007669"/>
    <property type="project" value="UniProtKB-KW"/>
</dbReference>
<accession>A0A427Y7T9</accession>
<dbReference type="PANTHER" id="PTHR43396">
    <property type="entry name" value="FLAVOHEMOPROTEIN"/>
    <property type="match status" value="1"/>
</dbReference>
<dbReference type="InterPro" id="IPR017927">
    <property type="entry name" value="FAD-bd_FR_type"/>
</dbReference>
<comment type="similarity">
    <text evidence="1">In the C-terminal section; belongs to the flavoprotein pyridine nucleotide cytochrome reductase family.</text>
</comment>
<dbReference type="SUPFAM" id="SSF63380">
    <property type="entry name" value="Riboflavin synthase domain-like"/>
    <property type="match status" value="1"/>
</dbReference>
<dbReference type="FunFam" id="1.10.490.10:FF:000003">
    <property type="entry name" value="Flavohemoprotein"/>
    <property type="match status" value="1"/>
</dbReference>
<evidence type="ECO:0000256" key="9">
    <source>
        <dbReference type="ARBA" id="ARBA00049433"/>
    </source>
</evidence>
<evidence type="ECO:0000313" key="13">
    <source>
        <dbReference type="EMBL" id="RSH87147.1"/>
    </source>
</evidence>
<dbReference type="Pfam" id="PF00175">
    <property type="entry name" value="NAD_binding_1"/>
    <property type="match status" value="1"/>
</dbReference>
<dbReference type="GO" id="GO:0046872">
    <property type="term" value="F:metal ion binding"/>
    <property type="evidence" value="ECO:0007669"/>
    <property type="project" value="UniProtKB-KW"/>
</dbReference>
<dbReference type="Gene3D" id="1.10.490.10">
    <property type="entry name" value="Globins"/>
    <property type="match status" value="1"/>
</dbReference>
<dbReference type="PROSITE" id="PS51384">
    <property type="entry name" value="FAD_FR"/>
    <property type="match status" value="1"/>
</dbReference>
<evidence type="ECO:0000256" key="7">
    <source>
        <dbReference type="ARBA" id="ARBA00023027"/>
    </source>
</evidence>
<dbReference type="Pfam" id="PF00042">
    <property type="entry name" value="Globin"/>
    <property type="match status" value="1"/>
</dbReference>
<dbReference type="InterPro" id="IPR017938">
    <property type="entry name" value="Riboflavin_synthase-like_b-brl"/>
</dbReference>
<feature type="region of interest" description="Disordered" evidence="10">
    <location>
        <begin position="241"/>
        <end position="261"/>
    </location>
</feature>
<dbReference type="GO" id="GO:0046210">
    <property type="term" value="P:nitric oxide catabolic process"/>
    <property type="evidence" value="ECO:0007669"/>
    <property type="project" value="TreeGrafter"/>
</dbReference>
<evidence type="ECO:0000313" key="14">
    <source>
        <dbReference type="Proteomes" id="UP000279259"/>
    </source>
</evidence>